<dbReference type="Pfam" id="PF14542">
    <property type="entry name" value="Acetyltransf_CG"/>
    <property type="match status" value="1"/>
</dbReference>
<evidence type="ECO:0000313" key="4">
    <source>
        <dbReference type="Proteomes" id="UP000524237"/>
    </source>
</evidence>
<dbReference type="GO" id="GO:0016747">
    <property type="term" value="F:acyltransferase activity, transferring groups other than amino-acyl groups"/>
    <property type="evidence" value="ECO:0007669"/>
    <property type="project" value="InterPro"/>
</dbReference>
<comment type="caution">
    <text evidence="3">The sequence shown here is derived from an EMBL/GenBank/DDBJ whole genome shotgun (WGS) entry which is preliminary data.</text>
</comment>
<organism evidence="3 4">
    <name type="scientific">Alpinimonas psychrophila</name>
    <dbReference type="NCBI Taxonomy" id="748908"/>
    <lineage>
        <taxon>Bacteria</taxon>
        <taxon>Bacillati</taxon>
        <taxon>Actinomycetota</taxon>
        <taxon>Actinomycetes</taxon>
        <taxon>Micrococcales</taxon>
        <taxon>Microbacteriaceae</taxon>
        <taxon>Alpinimonas</taxon>
    </lineage>
</organism>
<feature type="domain" description="N-acetyltransferase" evidence="1">
    <location>
        <begin position="1"/>
        <end position="106"/>
    </location>
</feature>
<evidence type="ECO:0000259" key="2">
    <source>
        <dbReference type="PROSITE" id="PS51729"/>
    </source>
</evidence>
<dbReference type="PROSITE" id="PS51729">
    <property type="entry name" value="GNAT_YJDJ"/>
    <property type="match status" value="1"/>
</dbReference>
<dbReference type="AlphaFoldDB" id="A0A7W3JUP6"/>
<protein>
    <recommendedName>
        <fullName evidence="5">N-acetyltransferase domain-containing protein</fullName>
    </recommendedName>
</protein>
<dbReference type="EMBL" id="JACGWU010000005">
    <property type="protein sequence ID" value="MBA8829584.1"/>
    <property type="molecule type" value="Genomic_DNA"/>
</dbReference>
<dbReference type="InterPro" id="IPR016181">
    <property type="entry name" value="Acyl_CoA_acyltransferase"/>
</dbReference>
<evidence type="ECO:0000259" key="1">
    <source>
        <dbReference type="PROSITE" id="PS51186"/>
    </source>
</evidence>
<dbReference type="PROSITE" id="PS51186">
    <property type="entry name" value="GNAT"/>
    <property type="match status" value="1"/>
</dbReference>
<reference evidence="3 4" key="1">
    <citation type="submission" date="2020-07" db="EMBL/GenBank/DDBJ databases">
        <title>Sequencing the genomes of 1000 actinobacteria strains.</title>
        <authorList>
            <person name="Klenk H.-P."/>
        </authorList>
    </citation>
    <scope>NUCLEOTIDE SEQUENCE [LARGE SCALE GENOMIC DNA]</scope>
    <source>
        <strain evidence="3 4">DSM 23737</strain>
    </source>
</reference>
<gene>
    <name evidence="3" type="ORF">FB555_001693</name>
</gene>
<dbReference type="SUPFAM" id="SSF55729">
    <property type="entry name" value="Acyl-CoA N-acyltransferases (Nat)"/>
    <property type="match status" value="1"/>
</dbReference>
<dbReference type="InterPro" id="IPR000182">
    <property type="entry name" value="GNAT_dom"/>
</dbReference>
<dbReference type="RefSeq" id="WP_182485003.1">
    <property type="nucleotide sequence ID" value="NZ_JACGWU010000005.1"/>
</dbReference>
<dbReference type="Gene3D" id="3.40.630.30">
    <property type="match status" value="1"/>
</dbReference>
<evidence type="ECO:0008006" key="5">
    <source>
        <dbReference type="Google" id="ProtNLM"/>
    </source>
</evidence>
<name>A0A7W3JUP6_9MICO</name>
<accession>A0A7W3JUP6</accession>
<dbReference type="InterPro" id="IPR031165">
    <property type="entry name" value="GNAT_YJDJ"/>
</dbReference>
<sequence length="112" mass="12126">MAIEVIHEPAAHRYVVLVDGAEAGEASYVMRADELMITHTFIDPNHRNEGLGAVLVHRAIDDIIATSTQRITSGCWFVTAWLGAHPGYVDAARSGGIDAELGNTCRIVTPDR</sequence>
<keyword evidence="4" id="KW-1185">Reference proteome</keyword>
<evidence type="ECO:0000313" key="3">
    <source>
        <dbReference type="EMBL" id="MBA8829584.1"/>
    </source>
</evidence>
<dbReference type="Proteomes" id="UP000524237">
    <property type="component" value="Unassembled WGS sequence"/>
</dbReference>
<feature type="domain" description="N-acetyltransferase" evidence="2">
    <location>
        <begin position="6"/>
        <end position="93"/>
    </location>
</feature>
<proteinExistence type="predicted"/>